<comment type="caution">
    <text evidence="2">The sequence shown here is derived from an EMBL/GenBank/DDBJ whole genome shotgun (WGS) entry which is preliminary data.</text>
</comment>
<reference evidence="2" key="1">
    <citation type="journal article" date="2022" name="bioRxiv">
        <title>Sequencing and chromosome-scale assembly of the giantPleurodeles waltlgenome.</title>
        <authorList>
            <person name="Brown T."/>
            <person name="Elewa A."/>
            <person name="Iarovenko S."/>
            <person name="Subramanian E."/>
            <person name="Araus A.J."/>
            <person name="Petzold A."/>
            <person name="Susuki M."/>
            <person name="Suzuki K.-i.T."/>
            <person name="Hayashi T."/>
            <person name="Toyoda A."/>
            <person name="Oliveira C."/>
            <person name="Osipova E."/>
            <person name="Leigh N.D."/>
            <person name="Simon A."/>
            <person name="Yun M.H."/>
        </authorList>
    </citation>
    <scope>NUCLEOTIDE SEQUENCE</scope>
    <source>
        <strain evidence="2">20211129_DDA</strain>
        <tissue evidence="2">Liver</tissue>
    </source>
</reference>
<feature type="non-terminal residue" evidence="2">
    <location>
        <position position="86"/>
    </location>
</feature>
<feature type="non-terminal residue" evidence="2">
    <location>
        <position position="1"/>
    </location>
</feature>
<dbReference type="Proteomes" id="UP001066276">
    <property type="component" value="Chromosome 8"/>
</dbReference>
<dbReference type="AlphaFoldDB" id="A0AAV7P765"/>
<dbReference type="EMBL" id="JANPWB010000012">
    <property type="protein sequence ID" value="KAJ1121040.1"/>
    <property type="molecule type" value="Genomic_DNA"/>
</dbReference>
<organism evidence="2 3">
    <name type="scientific">Pleurodeles waltl</name>
    <name type="common">Iberian ribbed newt</name>
    <dbReference type="NCBI Taxonomy" id="8319"/>
    <lineage>
        <taxon>Eukaryota</taxon>
        <taxon>Metazoa</taxon>
        <taxon>Chordata</taxon>
        <taxon>Craniata</taxon>
        <taxon>Vertebrata</taxon>
        <taxon>Euteleostomi</taxon>
        <taxon>Amphibia</taxon>
        <taxon>Batrachia</taxon>
        <taxon>Caudata</taxon>
        <taxon>Salamandroidea</taxon>
        <taxon>Salamandridae</taxon>
        <taxon>Pleurodelinae</taxon>
        <taxon>Pleurodeles</taxon>
    </lineage>
</organism>
<sequence length="86" mass="9165">AFVTLDSVVSLALLPHCAQSSGVCHSGHCCTSCFISRLCTILRHLWSLLKPVSLVSLLHCGQSSDVCCHSGHCCTSCYIAILCTIL</sequence>
<protein>
    <submittedName>
        <fullName evidence="2">Uncharacterized protein</fullName>
    </submittedName>
</protein>
<keyword evidence="1" id="KW-0732">Signal</keyword>
<keyword evidence="3" id="KW-1185">Reference proteome</keyword>
<evidence type="ECO:0000313" key="3">
    <source>
        <dbReference type="Proteomes" id="UP001066276"/>
    </source>
</evidence>
<evidence type="ECO:0000256" key="1">
    <source>
        <dbReference type="SAM" id="SignalP"/>
    </source>
</evidence>
<feature type="chain" id="PRO_5043440176" evidence="1">
    <location>
        <begin position="21"/>
        <end position="86"/>
    </location>
</feature>
<accession>A0AAV7P765</accession>
<name>A0AAV7P765_PLEWA</name>
<gene>
    <name evidence="2" type="ORF">NDU88_009168</name>
</gene>
<proteinExistence type="predicted"/>
<evidence type="ECO:0000313" key="2">
    <source>
        <dbReference type="EMBL" id="KAJ1121040.1"/>
    </source>
</evidence>
<feature type="signal peptide" evidence="1">
    <location>
        <begin position="1"/>
        <end position="20"/>
    </location>
</feature>